<dbReference type="EMBL" id="ADMH02001297">
    <property type="protein sequence ID" value="ETN63101.1"/>
    <property type="molecule type" value="Genomic_DNA"/>
</dbReference>
<feature type="compositionally biased region" description="Basic and acidic residues" evidence="1">
    <location>
        <begin position="388"/>
        <end position="397"/>
    </location>
</feature>
<feature type="region of interest" description="Disordered" evidence="1">
    <location>
        <begin position="369"/>
        <end position="479"/>
    </location>
</feature>
<feature type="compositionally biased region" description="Polar residues" evidence="1">
    <location>
        <begin position="921"/>
        <end position="931"/>
    </location>
</feature>
<feature type="compositionally biased region" description="Low complexity" evidence="1">
    <location>
        <begin position="714"/>
        <end position="730"/>
    </location>
</feature>
<proteinExistence type="predicted"/>
<dbReference type="Gene3D" id="2.30.42.10">
    <property type="match status" value="2"/>
</dbReference>
<feature type="domain" description="PDZ" evidence="2">
    <location>
        <begin position="1425"/>
        <end position="1508"/>
    </location>
</feature>
<gene>
    <name evidence="3" type="ORF">AND_005194</name>
</gene>
<evidence type="ECO:0000256" key="1">
    <source>
        <dbReference type="SAM" id="MobiDB-lite"/>
    </source>
</evidence>
<feature type="compositionally biased region" description="Polar residues" evidence="1">
    <location>
        <begin position="1185"/>
        <end position="1198"/>
    </location>
</feature>
<feature type="compositionally biased region" description="Basic and acidic residues" evidence="1">
    <location>
        <begin position="415"/>
        <end position="429"/>
    </location>
</feature>
<protein>
    <submittedName>
        <fullName evidence="3">PDZ domain-containing protein BBG-LP10</fullName>
    </submittedName>
</protein>
<feature type="region of interest" description="Disordered" evidence="1">
    <location>
        <begin position="667"/>
        <end position="933"/>
    </location>
</feature>
<dbReference type="PANTHER" id="PTHR11324">
    <property type="entry name" value="IL16-RELATED"/>
    <property type="match status" value="1"/>
</dbReference>
<dbReference type="eggNOG" id="KOG3528">
    <property type="taxonomic scope" value="Eukaryota"/>
</dbReference>
<feature type="compositionally biased region" description="Acidic residues" evidence="1">
    <location>
        <begin position="162"/>
        <end position="174"/>
    </location>
</feature>
<reference evidence="3" key="3">
    <citation type="journal article" date="2013" name="Nucleic Acids Res.">
        <title>The genome of Anopheles darlingi, the main neotropical malaria vector.</title>
        <authorList>
            <person name="Marinotti O."/>
            <person name="Cerqueira G.C."/>
            <person name="de Almeida L.G."/>
            <person name="Ferro M.I."/>
            <person name="Loreto E.L."/>
            <person name="Zaha A."/>
            <person name="Teixeira S.M."/>
            <person name="Wespiser A.R."/>
            <person name="Almeida E Silva A."/>
            <person name="Schlindwein A.D."/>
            <person name="Pacheco A.C."/>
            <person name="Silva A.L."/>
            <person name="Graveley B.R."/>
            <person name="Walenz B.P."/>
            <person name="Lima Bde A."/>
            <person name="Ribeiro C.A."/>
            <person name="Nunes-Silva C.G."/>
            <person name="de Carvalho C.R."/>
            <person name="Soares C.M."/>
            <person name="de Menezes C.B."/>
            <person name="Matiolli C."/>
            <person name="Caffrey D."/>
            <person name="Araujo D.A."/>
            <person name="de Oliveira D.M."/>
            <person name="Golenbock D."/>
            <person name="Grisard E.C."/>
            <person name="Fantinatti-Garboggini F."/>
            <person name="de Carvalho F.M."/>
            <person name="Barcellos F.G."/>
            <person name="Prosdocimi F."/>
            <person name="May G."/>
            <person name="Azevedo Junior G.M."/>
            <person name="Guimaraes G.M."/>
            <person name="Goldman G.H."/>
            <person name="Padilha I.Q."/>
            <person name="Batista Jda S."/>
            <person name="Ferro J.A."/>
            <person name="Ribeiro J.M."/>
            <person name="Fietto J.L."/>
            <person name="Dabbas K.M."/>
            <person name="Cerdeira L."/>
            <person name="Agnez-Lima L.F."/>
            <person name="Brocchi M."/>
            <person name="de Carvalho M.O."/>
            <person name="Teixeira Mde M."/>
            <person name="Diniz Maia Mde M."/>
            <person name="Goldman M.H."/>
            <person name="Cruz Schneider M.P."/>
            <person name="Felipe M.S."/>
            <person name="Hungria M."/>
            <person name="Nicolas M.F."/>
            <person name="Pereira M."/>
            <person name="Montes M.A."/>
            <person name="Cantao M.E."/>
            <person name="Vincentz M."/>
            <person name="Rafael M.S."/>
            <person name="Silverman N."/>
            <person name="Stoco P.H."/>
            <person name="Souza R.C."/>
            <person name="Vicentini R."/>
            <person name="Gazzinelli R.T."/>
            <person name="Neves Rde O."/>
            <person name="Silva R."/>
            <person name="Astolfi-Filho S."/>
            <person name="Maciel T.E."/>
            <person name="Urmenyi T.P."/>
            <person name="Tadei W.P."/>
            <person name="Camargo E.P."/>
            <person name="de Vasconcelos A.T."/>
        </authorList>
    </citation>
    <scope>NUCLEOTIDE SEQUENCE</scope>
</reference>
<feature type="compositionally biased region" description="Polar residues" evidence="1">
    <location>
        <begin position="259"/>
        <end position="271"/>
    </location>
</feature>
<feature type="region of interest" description="Disordered" evidence="1">
    <location>
        <begin position="250"/>
        <end position="271"/>
    </location>
</feature>
<dbReference type="PROSITE" id="PS50106">
    <property type="entry name" value="PDZ"/>
    <property type="match status" value="2"/>
</dbReference>
<feature type="region of interest" description="Disordered" evidence="1">
    <location>
        <begin position="48"/>
        <end position="111"/>
    </location>
</feature>
<feature type="region of interest" description="Disordered" evidence="1">
    <location>
        <begin position="1184"/>
        <end position="1205"/>
    </location>
</feature>
<feature type="compositionally biased region" description="Pro residues" evidence="1">
    <location>
        <begin position="735"/>
        <end position="744"/>
    </location>
</feature>
<dbReference type="Pfam" id="PF00595">
    <property type="entry name" value="PDZ"/>
    <property type="match status" value="2"/>
</dbReference>
<reference evidence="3 5" key="1">
    <citation type="journal article" date="2010" name="BMC Genomics">
        <title>Combination of measures distinguishes pre-miRNAs from other stem-loops in the genome of the newly sequenced Anopheles darlingi.</title>
        <authorList>
            <person name="Mendes N.D."/>
            <person name="Freitas A.T."/>
            <person name="Vasconcelos A.T."/>
            <person name="Sagot M.F."/>
        </authorList>
    </citation>
    <scope>NUCLEOTIDE SEQUENCE</scope>
</reference>
<dbReference type="SMART" id="SM00228">
    <property type="entry name" value="PDZ"/>
    <property type="match status" value="2"/>
</dbReference>
<dbReference type="VEuPathDB" id="VectorBase:ADAR2_011942"/>
<reference evidence="3" key="2">
    <citation type="submission" date="2010-05" db="EMBL/GenBank/DDBJ databases">
        <authorList>
            <person name="Almeida L.G."/>
            <person name="Nicolas M.F."/>
            <person name="Souza R.C."/>
            <person name="Vasconcelos A.T.R."/>
        </authorList>
    </citation>
    <scope>NUCLEOTIDE SEQUENCE</scope>
</reference>
<feature type="region of interest" description="Disordered" evidence="1">
    <location>
        <begin position="126"/>
        <end position="188"/>
    </location>
</feature>
<feature type="compositionally biased region" description="Polar residues" evidence="1">
    <location>
        <begin position="668"/>
        <end position="701"/>
    </location>
</feature>
<feature type="compositionally biased region" description="Polar residues" evidence="1">
    <location>
        <begin position="1136"/>
        <end position="1150"/>
    </location>
</feature>
<dbReference type="InterPro" id="IPR001478">
    <property type="entry name" value="PDZ"/>
</dbReference>
<keyword evidence="5" id="KW-1185">Reference proteome</keyword>
<feature type="compositionally biased region" description="Low complexity" evidence="1">
    <location>
        <begin position="804"/>
        <end position="837"/>
    </location>
</feature>
<feature type="compositionally biased region" description="Low complexity" evidence="1">
    <location>
        <begin position="779"/>
        <end position="796"/>
    </location>
</feature>
<reference evidence="4" key="4">
    <citation type="submission" date="2015-06" db="UniProtKB">
        <authorList>
            <consortium name="EnsemblMetazoa"/>
        </authorList>
    </citation>
    <scope>IDENTIFICATION</scope>
</reference>
<feature type="region of interest" description="Disordered" evidence="1">
    <location>
        <begin position="1136"/>
        <end position="1161"/>
    </location>
</feature>
<dbReference type="SUPFAM" id="SSF50156">
    <property type="entry name" value="PDZ domain-like"/>
    <property type="match status" value="2"/>
</dbReference>
<dbReference type="VEuPathDB" id="VectorBase:ADAC005194"/>
<evidence type="ECO:0000313" key="4">
    <source>
        <dbReference type="EnsemblMetazoa" id="ADAC005194-PA"/>
    </source>
</evidence>
<feature type="domain" description="PDZ" evidence="2">
    <location>
        <begin position="1237"/>
        <end position="1322"/>
    </location>
</feature>
<evidence type="ECO:0000259" key="2">
    <source>
        <dbReference type="PROSITE" id="PS50106"/>
    </source>
</evidence>
<evidence type="ECO:0000313" key="5">
    <source>
        <dbReference type="Proteomes" id="UP000000673"/>
    </source>
</evidence>
<dbReference type="PANTHER" id="PTHR11324:SF16">
    <property type="entry name" value="PDZ DOMAIN-CONTAINING PROTEIN 2"/>
    <property type="match status" value="1"/>
</dbReference>
<dbReference type="InterPro" id="IPR036034">
    <property type="entry name" value="PDZ_sf"/>
</dbReference>
<organism evidence="3">
    <name type="scientific">Anopheles darlingi</name>
    <name type="common">Mosquito</name>
    <dbReference type="NCBI Taxonomy" id="43151"/>
    <lineage>
        <taxon>Eukaryota</taxon>
        <taxon>Metazoa</taxon>
        <taxon>Ecdysozoa</taxon>
        <taxon>Arthropoda</taxon>
        <taxon>Hexapoda</taxon>
        <taxon>Insecta</taxon>
        <taxon>Pterygota</taxon>
        <taxon>Neoptera</taxon>
        <taxon>Endopterygota</taxon>
        <taxon>Diptera</taxon>
        <taxon>Nematocera</taxon>
        <taxon>Culicoidea</taxon>
        <taxon>Culicidae</taxon>
        <taxon>Anophelinae</taxon>
        <taxon>Anopheles</taxon>
    </lineage>
</organism>
<accession>W5JG91</accession>
<evidence type="ECO:0000313" key="3">
    <source>
        <dbReference type="EMBL" id="ETN63101.1"/>
    </source>
</evidence>
<dbReference type="OMA" id="HKIAPKP"/>
<feature type="compositionally biased region" description="Low complexity" evidence="1">
    <location>
        <begin position="101"/>
        <end position="111"/>
    </location>
</feature>
<dbReference type="Proteomes" id="UP000000673">
    <property type="component" value="Unassembled WGS sequence"/>
</dbReference>
<feature type="region of interest" description="Disordered" evidence="1">
    <location>
        <begin position="288"/>
        <end position="357"/>
    </location>
</feature>
<name>W5JG91_ANODA</name>
<feature type="compositionally biased region" description="Low complexity" evidence="1">
    <location>
        <begin position="149"/>
        <end position="160"/>
    </location>
</feature>
<feature type="compositionally biased region" description="Acidic residues" evidence="1">
    <location>
        <begin position="768"/>
        <end position="778"/>
    </location>
</feature>
<dbReference type="EnsemblMetazoa" id="ADAC005194-RA">
    <property type="protein sequence ID" value="ADAC005194-PA"/>
    <property type="gene ID" value="ADAC005194"/>
</dbReference>
<sequence>MVLLNPLLEHKSAHHNNAHDAGTCFLATEIIRPPASSRPISGHGFWKRPIPRSNLVHTNQIDPPAPEDEEGVEKKMKKKKDGDQKAKPKRCSNRNEKTITHQQQQQQRHLSSLQLGHIAALVTGGTAAAGVRDTRNERSVTVITSHSPDGGSDDNSNRNNSSDDDDHGIADECEGNGHGGVPVASSAKSMDSMNNVVTTTTTVTAIASTVHQLIPAAPATAPPPPTTTAAAASIGGKVAAPPAFSRLPPDGHEFPPNFSEPSATSTTPTGNGQAAVAAMTIMNPGSLPAPVLAKSNDKHSSFNDDLPDLPKSHPPPIPRKVLRQDLHTPPKTTNGPEPATNGDGVRKPPPFPARSSSIAESMLSRKELPPAYQTQQSSYEPPAAYRRRSVDVPEHPPTKPPTGTTGRVTLLGSNWRKDEKSERSVRDKIAMFSSESSGHAVPAPSTMTRKFGSKDFTKSSENLLSRDGGGQTTKRSTVDPIETYATLRKKAHSVENLDEVDKALPAPRLLASDSTPKFSLETSKPVVLGKAYSVENLNPQIRSTDITKSGGSGGVSLAADANKVLARTISFSGSYSNGSSLASVNQNSPAGAGDERWKSSISNLLEQRKKSMSKLRGLIIPEKVPEAEVLADSRIIGLPIIKSKDSEIILSGGLPKVEPVLPAAANSPALSYSRRTSTLPTPAKSSLNALAQTKTVETILTPTPYKPRSHSLVSPSESKQSGSESESGSGFFRKPLPPMPPAKPPRTSLVYPPPKGGSIDSGLRSTEDESGDDDEDSDSVLSSRISSPPVSPAAPVEKYTLTRTLSSETNTSITSSNSSTLTTSSAGSQASCSSVGSTPPTVDLSRKLSKSSTSSEATMNRKNVLASAKCRSGRGGELIKIGSGADGEPGLKATKGRYEDGDSTDGYEEEERRKVSKSKPRNSTTMNTGAAETTDLKRKELTHYKLVDGSNAGGDSIVDKVIKVAAYVEVVSDLEDASSELIEEEIVTSIKESPVTVLATPTPEQKKTRSASVVSGGGGDTMSDLAKWVRHEAARTISSHKDTEPKHLNAGVGRLVERKVVPRPEPVSAPVPVPVKRELRSSVETKKLNLAEIRKSFESKSANSTVIPAPVKMAAVVMKETTVNAVVPSTPTSIATVAQSSPKSHATTGPANGHDRFSSWDSLASSSSGVSSLQTNSLGLGATAPNCSGSSQTLQSTPSDYGSFSSLGSSHSLITPQDLQLIIEEADPPLATPDAFVVVLQRETPESSIGITLAGGSDYEAKEITIHKILTNSPAEKDGRLRKGDRILSINGLSMRGLTHRESLSVLKTPRPEVVMVITRSKSLVVTDTLAKLKRPSMGSLSSLAEKSELGSDYERKIKAQHKASRSLDLDHLDVASNEAESVFDGTASEDGLLSADDVSKCSSSTNATDNVVPVVADIVDGCRIVDVSKDGAGLGFSIEGGYDSPAGNKPLVIKKIFMGGAAEKSGLLRAGEEIVAINEVSIAKMTRIQVWNMMKKLPNGTVRLTLK</sequence>
<dbReference type="HOGENOM" id="CLU_004855_0_0_1"/>
<dbReference type="STRING" id="43151.W5JG91"/>